<feature type="domain" description="NET" evidence="5">
    <location>
        <begin position="501"/>
        <end position="583"/>
    </location>
</feature>
<dbReference type="SUPFAM" id="SSF47370">
    <property type="entry name" value="Bromodomain"/>
    <property type="match status" value="2"/>
</dbReference>
<feature type="compositionally biased region" description="Low complexity" evidence="3">
    <location>
        <begin position="576"/>
        <end position="586"/>
    </location>
</feature>
<evidence type="ECO:0000259" key="4">
    <source>
        <dbReference type="PROSITE" id="PS50014"/>
    </source>
</evidence>
<dbReference type="InterPro" id="IPR018359">
    <property type="entry name" value="Bromodomain_CS"/>
</dbReference>
<evidence type="ECO:0000313" key="6">
    <source>
        <dbReference type="EMBL" id="ODQ73760.1"/>
    </source>
</evidence>
<dbReference type="PRINTS" id="PR00503">
    <property type="entry name" value="BROMODOMAIN"/>
</dbReference>
<name>A0A1E3Q816_LIPST</name>
<evidence type="ECO:0000259" key="5">
    <source>
        <dbReference type="PROSITE" id="PS51525"/>
    </source>
</evidence>
<evidence type="ECO:0000256" key="2">
    <source>
        <dbReference type="PROSITE-ProRule" id="PRU00035"/>
    </source>
</evidence>
<dbReference type="Pfam" id="PF17035">
    <property type="entry name" value="BET"/>
    <property type="match status" value="1"/>
</dbReference>
<dbReference type="SMART" id="SM00297">
    <property type="entry name" value="BROMO"/>
    <property type="match status" value="2"/>
</dbReference>
<feature type="domain" description="Bromo" evidence="4">
    <location>
        <begin position="330"/>
        <end position="402"/>
    </location>
</feature>
<reference evidence="6 7" key="1">
    <citation type="journal article" date="2016" name="Proc. Natl. Acad. Sci. U.S.A.">
        <title>Comparative genomics of biotechnologically important yeasts.</title>
        <authorList>
            <person name="Riley R."/>
            <person name="Haridas S."/>
            <person name="Wolfe K.H."/>
            <person name="Lopes M.R."/>
            <person name="Hittinger C.T."/>
            <person name="Goeker M."/>
            <person name="Salamov A.A."/>
            <person name="Wisecaver J.H."/>
            <person name="Long T.M."/>
            <person name="Calvey C.H."/>
            <person name="Aerts A.L."/>
            <person name="Barry K.W."/>
            <person name="Choi C."/>
            <person name="Clum A."/>
            <person name="Coughlan A.Y."/>
            <person name="Deshpande S."/>
            <person name="Douglass A.P."/>
            <person name="Hanson S.J."/>
            <person name="Klenk H.-P."/>
            <person name="LaButti K.M."/>
            <person name="Lapidus A."/>
            <person name="Lindquist E.A."/>
            <person name="Lipzen A.M."/>
            <person name="Meier-Kolthoff J.P."/>
            <person name="Ohm R.A."/>
            <person name="Otillar R.P."/>
            <person name="Pangilinan J.L."/>
            <person name="Peng Y."/>
            <person name="Rokas A."/>
            <person name="Rosa C.A."/>
            <person name="Scheuner C."/>
            <person name="Sibirny A.A."/>
            <person name="Slot J.C."/>
            <person name="Stielow J.B."/>
            <person name="Sun H."/>
            <person name="Kurtzman C.P."/>
            <person name="Blackwell M."/>
            <person name="Grigoriev I.V."/>
            <person name="Jeffries T.W."/>
        </authorList>
    </citation>
    <scope>NUCLEOTIDE SEQUENCE [LARGE SCALE GENOMIC DNA]</scope>
    <source>
        <strain evidence="6 7">NRRL Y-11557</strain>
    </source>
</reference>
<proteinExistence type="predicted"/>
<dbReference type="InterPro" id="IPR001487">
    <property type="entry name" value="Bromodomain"/>
</dbReference>
<dbReference type="OrthoDB" id="784962at2759"/>
<dbReference type="InterPro" id="IPR027353">
    <property type="entry name" value="NET_dom"/>
</dbReference>
<dbReference type="GO" id="GO:0005634">
    <property type="term" value="C:nucleus"/>
    <property type="evidence" value="ECO:0007669"/>
    <property type="project" value="TreeGrafter"/>
</dbReference>
<dbReference type="InterPro" id="IPR050935">
    <property type="entry name" value="Bromo_chromatin_reader"/>
</dbReference>
<evidence type="ECO:0000256" key="3">
    <source>
        <dbReference type="SAM" id="MobiDB-lite"/>
    </source>
</evidence>
<dbReference type="STRING" id="675824.A0A1E3Q816"/>
<dbReference type="CDD" id="cd05499">
    <property type="entry name" value="Bromo_BDF1_2_II"/>
    <property type="match status" value="1"/>
</dbReference>
<dbReference type="Gene3D" id="1.20.1270.220">
    <property type="match status" value="1"/>
</dbReference>
<dbReference type="Proteomes" id="UP000094385">
    <property type="component" value="Unassembled WGS sequence"/>
</dbReference>
<evidence type="ECO:0008006" key="8">
    <source>
        <dbReference type="Google" id="ProtNLM"/>
    </source>
</evidence>
<dbReference type="EMBL" id="KV454293">
    <property type="protein sequence ID" value="ODQ73760.1"/>
    <property type="molecule type" value="Genomic_DNA"/>
</dbReference>
<dbReference type="PANTHER" id="PTHR22880">
    <property type="entry name" value="FALZ-RELATED BROMODOMAIN-CONTAINING PROTEINS"/>
    <property type="match status" value="1"/>
</dbReference>
<feature type="compositionally biased region" description="Basic and acidic residues" evidence="3">
    <location>
        <begin position="275"/>
        <end position="301"/>
    </location>
</feature>
<dbReference type="GO" id="GO:0000785">
    <property type="term" value="C:chromatin"/>
    <property type="evidence" value="ECO:0007669"/>
    <property type="project" value="TreeGrafter"/>
</dbReference>
<dbReference type="InterPro" id="IPR038336">
    <property type="entry name" value="NET_sf"/>
</dbReference>
<feature type="region of interest" description="Disordered" evidence="3">
    <location>
        <begin position="474"/>
        <end position="512"/>
    </location>
</feature>
<feature type="compositionally biased region" description="Basic and acidic residues" evidence="3">
    <location>
        <begin position="74"/>
        <end position="93"/>
    </location>
</feature>
<feature type="compositionally biased region" description="Basic and acidic residues" evidence="3">
    <location>
        <begin position="416"/>
        <end position="431"/>
    </location>
</feature>
<sequence length="641" mass="71148">MAIMDPSVLPHDKPAAMDALSTTPVSDVLDSEQVLQSRKEADDTKGSAPLSPPIPSPPLQHSEFPGTAATPLSETEKRELVGGEEPPAKRIKSDDEDAVPTTAPVTPADSAPAAERVPAPAPVATVVAGRPLAKHQNKFAHSMIRSLKRLKDAYPFLVPVDPIKLNIPDYFKIVSHPMDLSTMEKKLSSSQYSTVGQFVADFNLMVDNCIKFNGAESKIAEMGRNLKNSFERQLKQMPPAEVFKPESGPGKRKKSFGKSESTESFALTPSGVPIIRRDSASLDSTGRPKREIHPPKPRDLPYSESKPRRKKYAAELKFCQTVLKELTSKKYESFSFPFLQPVDPVALNCPSYFKVIKKPMDLSTIQQKLNTNQYESGEEFEEDVRLMFRNCYKFNPDSSPVNAMGHRLEAVFDKKWEEKPAPPPSDKRVTESPDESESSEEESDEEEEDPSDKTISYLEQQLLAMQNQLSMMKKLKKDGSKKKKKEKASKKSAPRKRKSSAGQATAQVPHVSYDMKKELSEKITTLSGQKLTHVVKMIHESMPHLKSAGQEEIELDVDQLDPVTLVKLYNYVTKNSPSSTVKAAVPAPAPKSRKKGKEAEQKKQIAQLEKQLKSFQKGGDSSSDESSSDEDSEESESSEEE</sequence>
<dbReference type="GO" id="GO:0006338">
    <property type="term" value="P:chromatin remodeling"/>
    <property type="evidence" value="ECO:0007669"/>
    <property type="project" value="TreeGrafter"/>
</dbReference>
<feature type="region of interest" description="Disordered" evidence="3">
    <location>
        <begin position="1"/>
        <end position="117"/>
    </location>
</feature>
<gene>
    <name evidence="6" type="ORF">LIPSTDRAFT_70794</name>
</gene>
<feature type="compositionally biased region" description="Acidic residues" evidence="3">
    <location>
        <begin position="432"/>
        <end position="450"/>
    </location>
</feature>
<feature type="compositionally biased region" description="Basic residues" evidence="3">
    <location>
        <begin position="474"/>
        <end position="499"/>
    </location>
</feature>
<dbReference type="Pfam" id="PF00439">
    <property type="entry name" value="Bromodomain"/>
    <property type="match status" value="2"/>
</dbReference>
<dbReference type="PROSITE" id="PS51525">
    <property type="entry name" value="NET"/>
    <property type="match status" value="1"/>
</dbReference>
<dbReference type="GO" id="GO:0006355">
    <property type="term" value="P:regulation of DNA-templated transcription"/>
    <property type="evidence" value="ECO:0007669"/>
    <property type="project" value="TreeGrafter"/>
</dbReference>
<dbReference type="CDD" id="cd05500">
    <property type="entry name" value="Bromo_BDF1_2_I"/>
    <property type="match status" value="1"/>
</dbReference>
<dbReference type="AlphaFoldDB" id="A0A1E3Q816"/>
<dbReference type="PANTHER" id="PTHR22880:SF225">
    <property type="entry name" value="BROMODOMAIN-CONTAINING PROTEIN BET-1-RELATED"/>
    <property type="match status" value="1"/>
</dbReference>
<accession>A0A1E3Q816</accession>
<protein>
    <recommendedName>
        <fullName evidence="8">Bromodomain-containing protein</fullName>
    </recommendedName>
</protein>
<feature type="region of interest" description="Disordered" evidence="3">
    <location>
        <begin position="416"/>
        <end position="453"/>
    </location>
</feature>
<evidence type="ECO:0000313" key="7">
    <source>
        <dbReference type="Proteomes" id="UP000094385"/>
    </source>
</evidence>
<dbReference type="PROSITE" id="PS00633">
    <property type="entry name" value="BROMODOMAIN_1"/>
    <property type="match status" value="1"/>
</dbReference>
<organism evidence="6 7">
    <name type="scientific">Lipomyces starkeyi NRRL Y-11557</name>
    <dbReference type="NCBI Taxonomy" id="675824"/>
    <lineage>
        <taxon>Eukaryota</taxon>
        <taxon>Fungi</taxon>
        <taxon>Dikarya</taxon>
        <taxon>Ascomycota</taxon>
        <taxon>Saccharomycotina</taxon>
        <taxon>Lipomycetes</taxon>
        <taxon>Lipomycetales</taxon>
        <taxon>Lipomycetaceae</taxon>
        <taxon>Lipomyces</taxon>
    </lineage>
</organism>
<keyword evidence="1 2" id="KW-0103">Bromodomain</keyword>
<feature type="region of interest" description="Disordered" evidence="3">
    <location>
        <begin position="234"/>
        <end position="307"/>
    </location>
</feature>
<dbReference type="PROSITE" id="PS50014">
    <property type="entry name" value="BROMODOMAIN_2"/>
    <property type="match status" value="2"/>
</dbReference>
<dbReference type="InterPro" id="IPR036427">
    <property type="entry name" value="Bromodomain-like_sf"/>
</dbReference>
<dbReference type="Gene3D" id="1.20.920.10">
    <property type="entry name" value="Bromodomain-like"/>
    <property type="match status" value="2"/>
</dbReference>
<feature type="compositionally biased region" description="Polar residues" evidence="3">
    <location>
        <begin position="258"/>
        <end position="267"/>
    </location>
</feature>
<feature type="domain" description="Bromo" evidence="4">
    <location>
        <begin position="148"/>
        <end position="220"/>
    </location>
</feature>
<keyword evidence="7" id="KW-1185">Reference proteome</keyword>
<evidence type="ECO:0000256" key="1">
    <source>
        <dbReference type="ARBA" id="ARBA00023117"/>
    </source>
</evidence>
<feature type="region of interest" description="Disordered" evidence="3">
    <location>
        <begin position="576"/>
        <end position="641"/>
    </location>
</feature>
<feature type="compositionally biased region" description="Acidic residues" evidence="3">
    <location>
        <begin position="622"/>
        <end position="641"/>
    </location>
</feature>